<reference evidence="3" key="1">
    <citation type="submission" date="2021-01" db="EMBL/GenBank/DDBJ databases">
        <title>Whole genome shotgun sequence of Actinoplanes capillaceus NBRC 16408.</title>
        <authorList>
            <person name="Komaki H."/>
            <person name="Tamura T."/>
        </authorList>
    </citation>
    <scope>NUCLEOTIDE SEQUENCE [LARGE SCALE GENOMIC DNA]</scope>
    <source>
        <strain evidence="3">NBRC 16408</strain>
    </source>
</reference>
<dbReference type="Gene3D" id="1.10.10.2840">
    <property type="entry name" value="PucR C-terminal helix-turn-helix domain"/>
    <property type="match status" value="1"/>
</dbReference>
<comment type="caution">
    <text evidence="3">The sequence shown here is derived from an EMBL/GenBank/DDBJ whole genome shotgun (WGS) entry which is preliminary data.</text>
</comment>
<organism evidence="3">
    <name type="scientific">Actinoplanes campanulatus</name>
    <dbReference type="NCBI Taxonomy" id="113559"/>
    <lineage>
        <taxon>Bacteria</taxon>
        <taxon>Bacillati</taxon>
        <taxon>Actinomycetota</taxon>
        <taxon>Actinomycetes</taxon>
        <taxon>Micromonosporales</taxon>
        <taxon>Micromonosporaceae</taxon>
        <taxon>Actinoplanes</taxon>
    </lineage>
</organism>
<proteinExistence type="predicted"/>
<dbReference type="Pfam" id="PF13556">
    <property type="entry name" value="HTH_30"/>
    <property type="match status" value="1"/>
</dbReference>
<dbReference type="EMBL" id="BOMF01000019">
    <property type="protein sequence ID" value="GID43912.1"/>
    <property type="molecule type" value="Genomic_DNA"/>
</dbReference>
<dbReference type="Pfam" id="PF14361">
    <property type="entry name" value="RsbRD_N"/>
    <property type="match status" value="1"/>
</dbReference>
<evidence type="ECO:0008006" key="4">
    <source>
        <dbReference type="Google" id="ProtNLM"/>
    </source>
</evidence>
<protein>
    <recommendedName>
        <fullName evidence="4">PucR C-terminal helix-turn-helix domain-containing protein</fullName>
    </recommendedName>
</protein>
<feature type="domain" description="PucR C-terminal helix-turn-helix" evidence="1">
    <location>
        <begin position="320"/>
        <end position="375"/>
    </location>
</feature>
<dbReference type="InterPro" id="IPR051448">
    <property type="entry name" value="CdaR-like_regulators"/>
</dbReference>
<evidence type="ECO:0000313" key="3">
    <source>
        <dbReference type="EMBL" id="GID43912.1"/>
    </source>
</evidence>
<gene>
    <name evidence="3" type="ORF">Aca07nite_11870</name>
</gene>
<evidence type="ECO:0000259" key="2">
    <source>
        <dbReference type="Pfam" id="PF14361"/>
    </source>
</evidence>
<dbReference type="InterPro" id="IPR025751">
    <property type="entry name" value="RsbRD_N_dom"/>
</dbReference>
<dbReference type="PANTHER" id="PTHR33744:SF7">
    <property type="entry name" value="PUCR FAMILY TRANSCRIPTIONAL REGULATOR"/>
    <property type="match status" value="1"/>
</dbReference>
<name>A0ABQ3WA98_9ACTN</name>
<accession>A0ABQ3WA98</accession>
<sequence length="387" mass="41716">MNTPWQNLPTDLAVAMRPRLPAAVRAIATAVRESPGAGAGEKFERDVRTAVKVALDRFLDLAGTREPALPPRIREVFVALGAAEARENRGPETLLASLRIASRLLLRTATEALGELRPVSVAEVIDLSDATSAFIDELATACTDGLARQLREQAGEGDRRRRQVADLLLTGGSSPEVVREAAAGIGWPGVDTVVPVLLPPDQARDARFRFGADGVVAERGRDAVLLLRGGPRSERAALTGALHGREAVVGPALHWTEAPQAVRLAERTAELVTPGAEPVFADDHFAVLALRGEPAALPVLTARRLAPLAGLRAGQREAFLVTLESWLRHWGSRSAVAAELFVHPQTVSYRLNRLRELLGDDLDDPRARFELLLVLTYRSRSSEAPPP</sequence>
<dbReference type="InterPro" id="IPR042070">
    <property type="entry name" value="PucR_C-HTH_sf"/>
</dbReference>
<evidence type="ECO:0000259" key="1">
    <source>
        <dbReference type="Pfam" id="PF13556"/>
    </source>
</evidence>
<dbReference type="InterPro" id="IPR025736">
    <property type="entry name" value="PucR_C-HTH_dom"/>
</dbReference>
<feature type="domain" description="RsbT co-antagonist protein RsbRD N-terminal" evidence="2">
    <location>
        <begin position="25"/>
        <end position="161"/>
    </location>
</feature>
<dbReference type="PANTHER" id="PTHR33744">
    <property type="entry name" value="CARBOHYDRATE DIACID REGULATOR"/>
    <property type="match status" value="1"/>
</dbReference>
<dbReference type="RefSeq" id="WP_204294536.1">
    <property type="nucleotide sequence ID" value="NZ_BAAAGQ010000002.1"/>
</dbReference>